<reference evidence="1" key="1">
    <citation type="journal article" date="2013" name="Genome Biol.">
        <title>Reference genomes and transcriptomes of Nicotiana sylvestris and Nicotiana tomentosiformis.</title>
        <authorList>
            <person name="Sierro N."/>
            <person name="Battey J.N."/>
            <person name="Ouadi S."/>
            <person name="Bovet L."/>
            <person name="Goepfert S."/>
            <person name="Bakaher N."/>
            <person name="Peitsch M.C."/>
            <person name="Ivanov N.V."/>
        </authorList>
    </citation>
    <scope>NUCLEOTIDE SEQUENCE [LARGE SCALE GENOMIC DNA]</scope>
</reference>
<evidence type="ECO:0000313" key="1">
    <source>
        <dbReference type="Proteomes" id="UP000189701"/>
    </source>
</evidence>
<sequence length="161" mass="18140">MDVAVRFTHLYVHCCAPGDANTYLSVQNSTLRFIGCMKPHTKGLERASEHAHFTARMSYVLAPDRAPRCVHRDSKSSGPRSRRVKCIFGILNRVQGESVRDREENISAVTGQTLGAYIIKYIRNFERLYGKSWASISQVCSLRSHGFLAAITWLLGHDREG</sequence>
<gene>
    <name evidence="2" type="primary">LOC104227192</name>
</gene>
<name>A0A1U7WTY0_NICSY</name>
<dbReference type="RefSeq" id="XP_009777690.1">
    <property type="nucleotide sequence ID" value="XM_009779388.1"/>
</dbReference>
<organism evidence="1 2">
    <name type="scientific">Nicotiana sylvestris</name>
    <name type="common">Wood tobacco</name>
    <name type="synonym">South American tobacco</name>
    <dbReference type="NCBI Taxonomy" id="4096"/>
    <lineage>
        <taxon>Eukaryota</taxon>
        <taxon>Viridiplantae</taxon>
        <taxon>Streptophyta</taxon>
        <taxon>Embryophyta</taxon>
        <taxon>Tracheophyta</taxon>
        <taxon>Spermatophyta</taxon>
        <taxon>Magnoliopsida</taxon>
        <taxon>eudicotyledons</taxon>
        <taxon>Gunneridae</taxon>
        <taxon>Pentapetalae</taxon>
        <taxon>asterids</taxon>
        <taxon>lamiids</taxon>
        <taxon>Solanales</taxon>
        <taxon>Solanaceae</taxon>
        <taxon>Nicotianoideae</taxon>
        <taxon>Nicotianeae</taxon>
        <taxon>Nicotiana</taxon>
    </lineage>
</organism>
<dbReference type="Proteomes" id="UP000189701">
    <property type="component" value="Unplaced"/>
</dbReference>
<proteinExistence type="predicted"/>
<reference evidence="2" key="2">
    <citation type="submission" date="2025-08" db="UniProtKB">
        <authorList>
            <consortium name="RefSeq"/>
        </authorList>
    </citation>
    <scope>IDENTIFICATION</scope>
    <source>
        <tissue evidence="2">Leaf</tissue>
    </source>
</reference>
<keyword evidence="1" id="KW-1185">Reference proteome</keyword>
<accession>A0A1U7WTY0</accession>
<evidence type="ECO:0000313" key="2">
    <source>
        <dbReference type="RefSeq" id="XP_009777690.1"/>
    </source>
</evidence>
<protein>
    <submittedName>
        <fullName evidence="2">Uncharacterized protein LOC104227192</fullName>
    </submittedName>
</protein>
<dbReference type="AlphaFoldDB" id="A0A1U7WTY0"/>